<evidence type="ECO:0000313" key="1">
    <source>
        <dbReference type="EMBL" id="KAJ1087145.1"/>
    </source>
</evidence>
<proteinExistence type="predicted"/>
<gene>
    <name evidence="1" type="ORF">NDU88_000339</name>
</gene>
<accession>A0AAV7L9N7</accession>
<evidence type="ECO:0000313" key="2">
    <source>
        <dbReference type="Proteomes" id="UP001066276"/>
    </source>
</evidence>
<name>A0AAV7L9N7_PLEWA</name>
<organism evidence="1 2">
    <name type="scientific">Pleurodeles waltl</name>
    <name type="common">Iberian ribbed newt</name>
    <dbReference type="NCBI Taxonomy" id="8319"/>
    <lineage>
        <taxon>Eukaryota</taxon>
        <taxon>Metazoa</taxon>
        <taxon>Chordata</taxon>
        <taxon>Craniata</taxon>
        <taxon>Vertebrata</taxon>
        <taxon>Euteleostomi</taxon>
        <taxon>Amphibia</taxon>
        <taxon>Batrachia</taxon>
        <taxon>Caudata</taxon>
        <taxon>Salamandroidea</taxon>
        <taxon>Salamandridae</taxon>
        <taxon>Pleurodelinae</taxon>
        <taxon>Pleurodeles</taxon>
    </lineage>
</organism>
<reference evidence="1" key="1">
    <citation type="journal article" date="2022" name="bioRxiv">
        <title>Sequencing and chromosome-scale assembly of the giantPleurodeles waltlgenome.</title>
        <authorList>
            <person name="Brown T."/>
            <person name="Elewa A."/>
            <person name="Iarovenko S."/>
            <person name="Subramanian E."/>
            <person name="Araus A.J."/>
            <person name="Petzold A."/>
            <person name="Susuki M."/>
            <person name="Suzuki K.-i.T."/>
            <person name="Hayashi T."/>
            <person name="Toyoda A."/>
            <person name="Oliveira C."/>
            <person name="Osipova E."/>
            <person name="Leigh N.D."/>
            <person name="Simon A."/>
            <person name="Yun M.H."/>
        </authorList>
    </citation>
    <scope>NUCLEOTIDE SEQUENCE</scope>
    <source>
        <strain evidence="1">20211129_DDA</strain>
        <tissue evidence="1">Liver</tissue>
    </source>
</reference>
<dbReference type="EMBL" id="JANPWB010000015">
    <property type="protein sequence ID" value="KAJ1087145.1"/>
    <property type="molecule type" value="Genomic_DNA"/>
</dbReference>
<keyword evidence="2" id="KW-1185">Reference proteome</keyword>
<dbReference type="AlphaFoldDB" id="A0AAV7L9N7"/>
<protein>
    <submittedName>
        <fullName evidence="1">Uncharacterized protein</fullName>
    </submittedName>
</protein>
<dbReference type="Proteomes" id="UP001066276">
    <property type="component" value="Chromosome 11"/>
</dbReference>
<sequence length="112" mass="12523">MGSRACTRGKQSLHSGCRARAGVAETALWVQNNHMGEHHWGAEAEHEEQRLGTYGTEPAHWEQGQNMGQHHWGTEAAHGERSVYMWGAEPVYVGAELEQEWQSLHSGCRTTT</sequence>
<comment type="caution">
    <text evidence="1">The sequence shown here is derived from an EMBL/GenBank/DDBJ whole genome shotgun (WGS) entry which is preliminary data.</text>
</comment>